<dbReference type="EMBL" id="BSER01000002">
    <property type="protein sequence ID" value="GLJ94436.1"/>
    <property type="molecule type" value="Genomic_DNA"/>
</dbReference>
<gene>
    <name evidence="1" type="ORF">GCM10017591_04970</name>
</gene>
<sequence>MWAVLVIAMASTVGLVRWKQRARRVYVIDHVKLELHPAHIVEDRVVEAVWRAAISMTNTSRRPRSIPVLAERATVRAGGYVYLADVYLDVDVRELNPRGVALAWIEFALPGDAPAPRIDTGILDAGGRSRTLRWAGSSAASEQRPVTVS</sequence>
<evidence type="ECO:0000313" key="1">
    <source>
        <dbReference type="EMBL" id="GLJ94436.1"/>
    </source>
</evidence>
<evidence type="ECO:0000313" key="2">
    <source>
        <dbReference type="Proteomes" id="UP001142291"/>
    </source>
</evidence>
<proteinExistence type="predicted"/>
<reference evidence="1" key="1">
    <citation type="journal article" date="2014" name="Int. J. Syst. Evol. Microbiol.">
        <title>Complete genome sequence of Corynebacterium casei LMG S-19264T (=DSM 44701T), isolated from a smear-ripened cheese.</title>
        <authorList>
            <consortium name="US DOE Joint Genome Institute (JGI-PGF)"/>
            <person name="Walter F."/>
            <person name="Albersmeier A."/>
            <person name="Kalinowski J."/>
            <person name="Ruckert C."/>
        </authorList>
    </citation>
    <scope>NUCLEOTIDE SEQUENCE</scope>
    <source>
        <strain evidence="1">VKM Ac-1940</strain>
    </source>
</reference>
<reference evidence="1" key="2">
    <citation type="submission" date="2023-01" db="EMBL/GenBank/DDBJ databases">
        <authorList>
            <person name="Sun Q."/>
            <person name="Evtushenko L."/>
        </authorList>
    </citation>
    <scope>NUCLEOTIDE SEQUENCE</scope>
    <source>
        <strain evidence="1">VKM Ac-1940</strain>
    </source>
</reference>
<protein>
    <submittedName>
        <fullName evidence="1">Uncharacterized protein</fullName>
    </submittedName>
</protein>
<comment type="caution">
    <text evidence="1">The sequence shown here is derived from an EMBL/GenBank/DDBJ whole genome shotgun (WGS) entry which is preliminary data.</text>
</comment>
<name>A0A9W6HKK3_9MICO</name>
<accession>A0A9W6HKK3</accession>
<dbReference type="AlphaFoldDB" id="A0A9W6HKK3"/>
<keyword evidence="2" id="KW-1185">Reference proteome</keyword>
<organism evidence="1 2">
    <name type="scientific">Microbacterium dextranolyticum</name>
    <dbReference type="NCBI Taxonomy" id="36806"/>
    <lineage>
        <taxon>Bacteria</taxon>
        <taxon>Bacillati</taxon>
        <taxon>Actinomycetota</taxon>
        <taxon>Actinomycetes</taxon>
        <taxon>Micrococcales</taxon>
        <taxon>Microbacteriaceae</taxon>
        <taxon>Microbacterium</taxon>
    </lineage>
</organism>
<dbReference type="Proteomes" id="UP001142291">
    <property type="component" value="Unassembled WGS sequence"/>
</dbReference>